<keyword evidence="3" id="KW-1185">Reference proteome</keyword>
<dbReference type="Proteomes" id="UP000762676">
    <property type="component" value="Unassembled WGS sequence"/>
</dbReference>
<evidence type="ECO:0000313" key="3">
    <source>
        <dbReference type="Proteomes" id="UP000762676"/>
    </source>
</evidence>
<accession>A0AAV4GYW5</accession>
<dbReference type="AlphaFoldDB" id="A0AAV4GYW5"/>
<dbReference type="EMBL" id="BMAT01001692">
    <property type="protein sequence ID" value="GFR90602.1"/>
    <property type="molecule type" value="Genomic_DNA"/>
</dbReference>
<evidence type="ECO:0000313" key="2">
    <source>
        <dbReference type="EMBL" id="GFR90602.1"/>
    </source>
</evidence>
<evidence type="ECO:0000256" key="1">
    <source>
        <dbReference type="SAM" id="MobiDB-lite"/>
    </source>
</evidence>
<proteinExistence type="predicted"/>
<protein>
    <submittedName>
        <fullName evidence="2">Uncharacterized protein</fullName>
    </submittedName>
</protein>
<name>A0AAV4GYW5_9GAST</name>
<reference evidence="2 3" key="1">
    <citation type="journal article" date="2021" name="Elife">
        <title>Chloroplast acquisition without the gene transfer in kleptoplastic sea slugs, Plakobranchus ocellatus.</title>
        <authorList>
            <person name="Maeda T."/>
            <person name="Takahashi S."/>
            <person name="Yoshida T."/>
            <person name="Shimamura S."/>
            <person name="Takaki Y."/>
            <person name="Nagai Y."/>
            <person name="Toyoda A."/>
            <person name="Suzuki Y."/>
            <person name="Arimoto A."/>
            <person name="Ishii H."/>
            <person name="Satoh N."/>
            <person name="Nishiyama T."/>
            <person name="Hasebe M."/>
            <person name="Maruyama T."/>
            <person name="Minagawa J."/>
            <person name="Obokata J."/>
            <person name="Shigenobu S."/>
        </authorList>
    </citation>
    <scope>NUCLEOTIDE SEQUENCE [LARGE SCALE GENOMIC DNA]</scope>
</reference>
<comment type="caution">
    <text evidence="2">The sequence shown here is derived from an EMBL/GenBank/DDBJ whole genome shotgun (WGS) entry which is preliminary data.</text>
</comment>
<organism evidence="2 3">
    <name type="scientific">Elysia marginata</name>
    <dbReference type="NCBI Taxonomy" id="1093978"/>
    <lineage>
        <taxon>Eukaryota</taxon>
        <taxon>Metazoa</taxon>
        <taxon>Spiralia</taxon>
        <taxon>Lophotrochozoa</taxon>
        <taxon>Mollusca</taxon>
        <taxon>Gastropoda</taxon>
        <taxon>Heterobranchia</taxon>
        <taxon>Euthyneura</taxon>
        <taxon>Panpulmonata</taxon>
        <taxon>Sacoglossa</taxon>
        <taxon>Placobranchoidea</taxon>
        <taxon>Plakobranchidae</taxon>
        <taxon>Elysia</taxon>
    </lineage>
</organism>
<feature type="region of interest" description="Disordered" evidence="1">
    <location>
        <begin position="48"/>
        <end position="67"/>
    </location>
</feature>
<sequence>MDAVAVGAAVVVMTGDADGSIVVLEEQIGPSCHDCFSRSDKYLLRSTHNSGGHSSNCNSSRSSGSKSIYSSVCSSGMALVVSAASEAQVDVAALALSSVAVVTSGISGSFVVSDAPIAVIATMPYGQ</sequence>
<gene>
    <name evidence="2" type="ORF">ElyMa_000822800</name>
</gene>